<feature type="region of interest" description="Disordered" evidence="4">
    <location>
        <begin position="432"/>
        <end position="454"/>
    </location>
</feature>
<dbReference type="PANTHER" id="PTHR42749">
    <property type="entry name" value="CELL SHAPE-DETERMINING PROTEIN MREB"/>
    <property type="match status" value="1"/>
</dbReference>
<keyword evidence="1" id="KW-0547">Nucleotide-binding</keyword>
<evidence type="ECO:0000256" key="1">
    <source>
        <dbReference type="ARBA" id="ARBA00022741"/>
    </source>
</evidence>
<evidence type="ECO:0000256" key="4">
    <source>
        <dbReference type="SAM" id="MobiDB-lite"/>
    </source>
</evidence>
<evidence type="ECO:0000256" key="2">
    <source>
        <dbReference type="ARBA" id="ARBA00022840"/>
    </source>
</evidence>
<dbReference type="AlphaFoldDB" id="A0A848KLH9"/>
<feature type="compositionally biased region" description="Low complexity" evidence="4">
    <location>
        <begin position="496"/>
        <end position="509"/>
    </location>
</feature>
<name>A0A848KLH9_9NOCA</name>
<dbReference type="GO" id="GO:0140662">
    <property type="term" value="F:ATP-dependent protein folding chaperone"/>
    <property type="evidence" value="ECO:0007669"/>
    <property type="project" value="InterPro"/>
</dbReference>
<feature type="compositionally biased region" description="Polar residues" evidence="4">
    <location>
        <begin position="595"/>
        <end position="608"/>
    </location>
</feature>
<keyword evidence="6" id="KW-1185">Reference proteome</keyword>
<dbReference type="EMBL" id="VCQU01000014">
    <property type="protein sequence ID" value="NMN99119.1"/>
    <property type="molecule type" value="Genomic_DNA"/>
</dbReference>
<sequence>MHPLGDFPPTGLLPAQSVTIWRRTPTSRLSRPALTTNPAPRRCDCSSKEIRVALGLGVVVGSLNSVAAVEPHGAGATDGSDHSTFTRSSTLQLSAGESPILGVDRRASAMGRHHTDVVVDDFLGRVGDPVGILADDGSLYTGEDLTATAIGCLVTEASAGLTDEPTTVATYPATWSHYSVNALREALERAGFGEVTPVPEATAAVAWLDAARGPLGDGAVLVYDLGASTLDIAVVRTGESSAILGVPLRSDDVSGAEFDHLTMQYVLENVGASATIDPFDPATENALVELRRRCATAKEALSAHTETTLRVDLPGVSREVRLVRGELEDLLYGPIATSVELVRETVRLAGLDVTDVSQVLLVGGGAAIPLVAEAISSQLGLPVVASAAPDRTSAIGAAMLATRLSAASHALAEPVAAAAAAPVYAKAATPPRRAAAPTRVPAPPPAQASEVKGRTRKAAIVVAVVAAIMLLAAGGLSLGTGLGSDPKPATPPSQQVATPSPAAVTPADPQSSAAEATQPGTETPGTQAAANPTARVNPQTTEANTPAPNNPAPNNPAPQPNAPQEPTAQQNTPAPSPAPQPAPAPQPSPAPQSPVYTNPNLFPQNSNPGLPLPKVPNALNPTGLLDNTLPGVTRAGE</sequence>
<dbReference type="PRINTS" id="PR00301">
    <property type="entry name" value="HEATSHOCK70"/>
</dbReference>
<evidence type="ECO:0000313" key="6">
    <source>
        <dbReference type="Proteomes" id="UP000535543"/>
    </source>
</evidence>
<evidence type="ECO:0008006" key="7">
    <source>
        <dbReference type="Google" id="ProtNLM"/>
    </source>
</evidence>
<reference evidence="5 6" key="2">
    <citation type="submission" date="2020-06" db="EMBL/GenBank/DDBJ databases">
        <title>Antribacter stalactiti gen. nov., sp. nov., a new member of the family Nacardiaceae isolated from a cave.</title>
        <authorList>
            <person name="Kim I.S."/>
        </authorList>
    </citation>
    <scope>NUCLEOTIDE SEQUENCE [LARGE SCALE GENOMIC DNA]</scope>
    <source>
        <strain evidence="5 6">YC2-7</strain>
    </source>
</reference>
<dbReference type="SUPFAM" id="SSF53067">
    <property type="entry name" value="Actin-like ATPase domain"/>
    <property type="match status" value="2"/>
</dbReference>
<dbReference type="InterPro" id="IPR043129">
    <property type="entry name" value="ATPase_NBD"/>
</dbReference>
<keyword evidence="3" id="KW-0143">Chaperone</keyword>
<accession>A0A848KLH9</accession>
<dbReference type="Gene3D" id="3.30.420.40">
    <property type="match status" value="2"/>
</dbReference>
<comment type="caution">
    <text evidence="5">The sequence shown here is derived from an EMBL/GenBank/DDBJ whole genome shotgun (WGS) entry which is preliminary data.</text>
</comment>
<proteinExistence type="predicted"/>
<feature type="compositionally biased region" description="Low complexity" evidence="4">
    <location>
        <begin position="537"/>
        <end position="547"/>
    </location>
</feature>
<dbReference type="Pfam" id="PF00012">
    <property type="entry name" value="HSP70"/>
    <property type="match status" value="1"/>
</dbReference>
<dbReference type="GO" id="GO:0005524">
    <property type="term" value="F:ATP binding"/>
    <property type="evidence" value="ECO:0007669"/>
    <property type="project" value="UniProtKB-KW"/>
</dbReference>
<feature type="compositionally biased region" description="Pro residues" evidence="4">
    <location>
        <begin position="574"/>
        <end position="592"/>
    </location>
</feature>
<dbReference type="Gene3D" id="3.90.640.10">
    <property type="entry name" value="Actin, Chain A, domain 4"/>
    <property type="match status" value="1"/>
</dbReference>
<keyword evidence="2" id="KW-0067">ATP-binding</keyword>
<feature type="compositionally biased region" description="Low complexity" evidence="4">
    <location>
        <begin position="564"/>
        <end position="573"/>
    </location>
</feature>
<feature type="region of interest" description="Disordered" evidence="4">
    <location>
        <begin position="483"/>
        <end position="637"/>
    </location>
</feature>
<evidence type="ECO:0000313" key="5">
    <source>
        <dbReference type="EMBL" id="NMN99119.1"/>
    </source>
</evidence>
<dbReference type="Proteomes" id="UP000535543">
    <property type="component" value="Unassembled WGS sequence"/>
</dbReference>
<gene>
    <name evidence="5" type="ORF">FGL95_29265</name>
</gene>
<organism evidence="5 6">
    <name type="scientific">Antrihabitans stalactiti</name>
    <dbReference type="NCBI Taxonomy" id="2584121"/>
    <lineage>
        <taxon>Bacteria</taxon>
        <taxon>Bacillati</taxon>
        <taxon>Actinomycetota</taxon>
        <taxon>Actinomycetes</taxon>
        <taxon>Mycobacteriales</taxon>
        <taxon>Nocardiaceae</taxon>
        <taxon>Antrihabitans</taxon>
    </lineage>
</organism>
<dbReference type="PANTHER" id="PTHR42749:SF1">
    <property type="entry name" value="CELL SHAPE-DETERMINING PROTEIN MREB"/>
    <property type="match status" value="1"/>
</dbReference>
<feature type="compositionally biased region" description="Polar residues" evidence="4">
    <location>
        <begin position="510"/>
        <end position="536"/>
    </location>
</feature>
<dbReference type="InterPro" id="IPR013126">
    <property type="entry name" value="Hsp_70_fam"/>
</dbReference>
<protein>
    <recommendedName>
        <fullName evidence="7">Hsp70 family protein</fullName>
    </recommendedName>
</protein>
<reference evidence="5 6" key="1">
    <citation type="submission" date="2019-05" db="EMBL/GenBank/DDBJ databases">
        <authorList>
            <person name="Lee S.D."/>
        </authorList>
    </citation>
    <scope>NUCLEOTIDE SEQUENCE [LARGE SCALE GENOMIC DNA]</scope>
    <source>
        <strain evidence="5 6">YC2-7</strain>
    </source>
</reference>
<feature type="compositionally biased region" description="Pro residues" evidence="4">
    <location>
        <begin position="548"/>
        <end position="563"/>
    </location>
</feature>
<evidence type="ECO:0000256" key="3">
    <source>
        <dbReference type="ARBA" id="ARBA00023186"/>
    </source>
</evidence>